<name>A0A382GYY9_9ZZZZ</name>
<reference evidence="1" key="1">
    <citation type="submission" date="2018-05" db="EMBL/GenBank/DDBJ databases">
        <authorList>
            <person name="Lanie J.A."/>
            <person name="Ng W.-L."/>
            <person name="Kazmierczak K.M."/>
            <person name="Andrzejewski T.M."/>
            <person name="Davidsen T.M."/>
            <person name="Wayne K.J."/>
            <person name="Tettelin H."/>
            <person name="Glass J.I."/>
            <person name="Rusch D."/>
            <person name="Podicherti R."/>
            <person name="Tsui H.-C.T."/>
            <person name="Winkler M.E."/>
        </authorList>
    </citation>
    <scope>NUCLEOTIDE SEQUENCE</scope>
</reference>
<sequence length="68" mass="7992">NKDLEYFGDREFVDNEFASDNELKLYLEVISSETKEFKEEGLKELMNINPHKPLYKSMLSSSSKDEIQ</sequence>
<evidence type="ECO:0000313" key="1">
    <source>
        <dbReference type="EMBL" id="SVB79381.1"/>
    </source>
</evidence>
<dbReference type="EMBL" id="UINC01057811">
    <property type="protein sequence ID" value="SVB79381.1"/>
    <property type="molecule type" value="Genomic_DNA"/>
</dbReference>
<organism evidence="1">
    <name type="scientific">marine metagenome</name>
    <dbReference type="NCBI Taxonomy" id="408172"/>
    <lineage>
        <taxon>unclassified sequences</taxon>
        <taxon>metagenomes</taxon>
        <taxon>ecological metagenomes</taxon>
    </lineage>
</organism>
<dbReference type="AlphaFoldDB" id="A0A382GYY9"/>
<accession>A0A382GYY9</accession>
<feature type="non-terminal residue" evidence="1">
    <location>
        <position position="1"/>
    </location>
</feature>
<gene>
    <name evidence="1" type="ORF">METZ01_LOCUS232235</name>
</gene>
<protein>
    <submittedName>
        <fullName evidence="1">Uncharacterized protein</fullName>
    </submittedName>
</protein>
<proteinExistence type="predicted"/>